<accession>A0A163JTI7</accession>
<evidence type="ECO:0008006" key="4">
    <source>
        <dbReference type="Google" id="ProtNLM"/>
    </source>
</evidence>
<protein>
    <recommendedName>
        <fullName evidence="4">Ndc10 domain-containing protein</fullName>
    </recommendedName>
</protein>
<evidence type="ECO:0000313" key="3">
    <source>
        <dbReference type="Proteomes" id="UP000078561"/>
    </source>
</evidence>
<dbReference type="EMBL" id="LT554414">
    <property type="protein sequence ID" value="SAM04696.1"/>
    <property type="molecule type" value="Genomic_DNA"/>
</dbReference>
<feature type="region of interest" description="Disordered" evidence="1">
    <location>
        <begin position="62"/>
        <end position="86"/>
    </location>
</feature>
<gene>
    <name evidence="2" type="primary">ABSGL_10562.1 scaffold 12026</name>
</gene>
<evidence type="ECO:0000313" key="2">
    <source>
        <dbReference type="EMBL" id="SAM04696.1"/>
    </source>
</evidence>
<name>A0A163JTI7_ABSGL</name>
<feature type="compositionally biased region" description="Polar residues" evidence="1">
    <location>
        <begin position="68"/>
        <end position="80"/>
    </location>
</feature>
<keyword evidence="3" id="KW-1185">Reference proteome</keyword>
<dbReference type="InParanoid" id="A0A163JTI7"/>
<dbReference type="Proteomes" id="UP000078561">
    <property type="component" value="Unassembled WGS sequence"/>
</dbReference>
<sequence length="86" mass="9454">MADFPTNRRSFYLSHAALSPPTSLCKMLSRRSTNDMTDWRQKNSALTTKINLPSLSMHFSAPAIPNDDIQSSPTLPTCQSKGIAAN</sequence>
<dbReference type="AlphaFoldDB" id="A0A163JTI7"/>
<proteinExistence type="predicted"/>
<evidence type="ECO:0000256" key="1">
    <source>
        <dbReference type="SAM" id="MobiDB-lite"/>
    </source>
</evidence>
<reference evidence="2" key="1">
    <citation type="submission" date="2016-04" db="EMBL/GenBank/DDBJ databases">
        <authorList>
            <person name="Evans L.H."/>
            <person name="Alamgir A."/>
            <person name="Owens N."/>
            <person name="Weber N.D."/>
            <person name="Virtaneva K."/>
            <person name="Barbian K."/>
            <person name="Babar A."/>
            <person name="Rosenke K."/>
        </authorList>
    </citation>
    <scope>NUCLEOTIDE SEQUENCE [LARGE SCALE GENOMIC DNA]</scope>
    <source>
        <strain evidence="2">CBS 101.48</strain>
    </source>
</reference>
<organism evidence="2">
    <name type="scientific">Absidia glauca</name>
    <name type="common">Pin mould</name>
    <dbReference type="NCBI Taxonomy" id="4829"/>
    <lineage>
        <taxon>Eukaryota</taxon>
        <taxon>Fungi</taxon>
        <taxon>Fungi incertae sedis</taxon>
        <taxon>Mucoromycota</taxon>
        <taxon>Mucoromycotina</taxon>
        <taxon>Mucoromycetes</taxon>
        <taxon>Mucorales</taxon>
        <taxon>Cunninghamellaceae</taxon>
        <taxon>Absidia</taxon>
    </lineage>
</organism>